<keyword evidence="2" id="KW-0808">Transferase</keyword>
<dbReference type="AlphaFoldDB" id="A0A1G5SE75"/>
<keyword evidence="9" id="KW-1185">Reference proteome</keyword>
<protein>
    <recommendedName>
        <fullName evidence="5">Protein-arginine rhamnosyltransferase</fullName>
    </recommendedName>
    <alternativeName>
        <fullName evidence="6">EF-P arginine rhamnosyltransferase</fullName>
    </alternativeName>
</protein>
<evidence type="ECO:0000256" key="4">
    <source>
        <dbReference type="ARBA" id="ARBA00024346"/>
    </source>
</evidence>
<comment type="catalytic activity">
    <reaction evidence="7">
        <text>dTDP-beta-L-rhamnose + L-arginyl-[protein] = N(omega)-(alpha-L-rhamnosyl)-L-arginyl-[protein] + dTDP + H(+)</text>
        <dbReference type="Rhea" id="RHEA:66692"/>
        <dbReference type="Rhea" id="RHEA-COMP:10532"/>
        <dbReference type="Rhea" id="RHEA-COMP:17096"/>
        <dbReference type="ChEBI" id="CHEBI:15378"/>
        <dbReference type="ChEBI" id="CHEBI:29965"/>
        <dbReference type="ChEBI" id="CHEBI:57510"/>
        <dbReference type="ChEBI" id="CHEBI:58369"/>
        <dbReference type="ChEBI" id="CHEBI:167445"/>
    </reaction>
    <physiologicalReaction direction="left-to-right" evidence="7">
        <dbReference type="Rhea" id="RHEA:66693"/>
    </physiologicalReaction>
</comment>
<dbReference type="GO" id="GO:0106361">
    <property type="term" value="F:protein-arginine rhamnosyltransferase activity"/>
    <property type="evidence" value="ECO:0007669"/>
    <property type="project" value="InterPro"/>
</dbReference>
<proteinExistence type="inferred from homology"/>
<dbReference type="NCBIfam" id="TIGR03837">
    <property type="entry name" value="efp_Arg_rhamno"/>
    <property type="match status" value="1"/>
</dbReference>
<evidence type="ECO:0000256" key="6">
    <source>
        <dbReference type="ARBA" id="ARBA00030025"/>
    </source>
</evidence>
<gene>
    <name evidence="8" type="ORF">NSMM_380116</name>
</gene>
<comment type="function">
    <text evidence="3">Protein-arginine rhamnosyltransferase that catalyzes the transfer of a single rhamnose to elongation factor P (EF-P) on 'Lys-32', a modification required for EF-P-dependent rescue of polyproline stalled ribosomes.</text>
</comment>
<evidence type="ECO:0000256" key="5">
    <source>
        <dbReference type="ARBA" id="ARBA00024416"/>
    </source>
</evidence>
<evidence type="ECO:0000256" key="1">
    <source>
        <dbReference type="ARBA" id="ARBA00022676"/>
    </source>
</evidence>
<dbReference type="Pfam" id="PF10093">
    <property type="entry name" value="EarP"/>
    <property type="match status" value="1"/>
</dbReference>
<dbReference type="STRING" id="51642.NSMM_380116"/>
<comment type="similarity">
    <text evidence="4">Belongs to the glycosyltransferase 104 family.</text>
</comment>
<evidence type="ECO:0000313" key="8">
    <source>
        <dbReference type="EMBL" id="SCZ85494.1"/>
    </source>
</evidence>
<name>A0A1G5SE75_9PROT</name>
<reference evidence="8 9" key="1">
    <citation type="submission" date="2016-10" db="EMBL/GenBank/DDBJ databases">
        <authorList>
            <person name="de Groot N.N."/>
        </authorList>
    </citation>
    <scope>NUCLEOTIDE SEQUENCE [LARGE SCALE GENOMIC DNA]</scope>
    <source>
        <strain evidence="8">1</strain>
    </source>
</reference>
<dbReference type="PIRSF" id="PIRSF015557">
    <property type="entry name" value="UCP015557"/>
    <property type="match status" value="1"/>
</dbReference>
<organism evidence="8 9">
    <name type="scientific">Nitrosomonas mobilis</name>
    <dbReference type="NCBI Taxonomy" id="51642"/>
    <lineage>
        <taxon>Bacteria</taxon>
        <taxon>Pseudomonadati</taxon>
        <taxon>Pseudomonadota</taxon>
        <taxon>Betaproteobacteria</taxon>
        <taxon>Nitrosomonadales</taxon>
        <taxon>Nitrosomonadaceae</taxon>
        <taxon>Nitrosomonas</taxon>
    </lineage>
</organism>
<evidence type="ECO:0000256" key="3">
    <source>
        <dbReference type="ARBA" id="ARBA00024303"/>
    </source>
</evidence>
<dbReference type="RefSeq" id="WP_245654707.1">
    <property type="nucleotide sequence ID" value="NZ_FMWO01000045.1"/>
</dbReference>
<dbReference type="Proteomes" id="UP000198729">
    <property type="component" value="Unassembled WGS sequence"/>
</dbReference>
<dbReference type="EMBL" id="FMWO01000045">
    <property type="protein sequence ID" value="SCZ85494.1"/>
    <property type="molecule type" value="Genomic_DNA"/>
</dbReference>
<accession>A0A1G5SE75</accession>
<keyword evidence="1" id="KW-0328">Glycosyltransferase</keyword>
<evidence type="ECO:0000256" key="7">
    <source>
        <dbReference type="ARBA" id="ARBA00048472"/>
    </source>
</evidence>
<dbReference type="InterPro" id="IPR016633">
    <property type="entry name" value="EarP"/>
</dbReference>
<evidence type="ECO:0000313" key="9">
    <source>
        <dbReference type="Proteomes" id="UP000198729"/>
    </source>
</evidence>
<evidence type="ECO:0000256" key="2">
    <source>
        <dbReference type="ARBA" id="ARBA00022679"/>
    </source>
</evidence>
<sequence length="383" mass="43656">MTEMPRWDIFCRVIDNYGDIGVCWRLSCQLAAEHGISIRLWVDEIASLHRICPAINVSLTIQHWRGVEVRHWIEPFPAIAPAEVVIETFGCTLPANYVAAMSQHVSSTQTNSSLVWINLEYLSAESWVEGYHCLPSPHPYLPLIKYFFFPGFTAATGGLIRGHNLLQQQTVWQQSFADFWHKIGLPSPDPAETTISLFCYDNHRVDGLLDAWAAFPSPVRCLLPESKVLPNVTRWSARERLIPGDSVQRGNLSLHILPFLSQEDYDRLLGACDCNFVRGEDSFVRAQWAAKPLIWQIYPQRDNAHLVKLNAFLDRYCQNLTANVATNLRAFHLGWNHDGDLDWAAFWKNQLILQTHAITWAQQITLFGDLASNLVQFSKKFAL</sequence>